<sequence>MMQFVKLDRKVLFDLKIKGYNALRSRVDTNRDDPSWVPDRIDIKFSSYSYIKLGRNQFLLIENALEHVQEGELSGMVFMDK</sequence>
<evidence type="ECO:0000313" key="1">
    <source>
        <dbReference type="EMBL" id="MFD2547739.1"/>
    </source>
</evidence>
<dbReference type="Proteomes" id="UP001597545">
    <property type="component" value="Unassembled WGS sequence"/>
</dbReference>
<proteinExistence type="predicted"/>
<accession>A0ABW5KFH5</accession>
<dbReference type="RefSeq" id="WP_380902781.1">
    <property type="nucleotide sequence ID" value="NZ_JBHUEG010000007.1"/>
</dbReference>
<reference evidence="2" key="1">
    <citation type="journal article" date="2019" name="Int. J. Syst. Evol. Microbiol.">
        <title>The Global Catalogue of Microorganisms (GCM) 10K type strain sequencing project: providing services to taxonomists for standard genome sequencing and annotation.</title>
        <authorList>
            <consortium name="The Broad Institute Genomics Platform"/>
            <consortium name="The Broad Institute Genome Sequencing Center for Infectious Disease"/>
            <person name="Wu L."/>
            <person name="Ma J."/>
        </authorList>
    </citation>
    <scope>NUCLEOTIDE SEQUENCE [LARGE SCALE GENOMIC DNA]</scope>
    <source>
        <strain evidence="2">KCTC 42662</strain>
    </source>
</reference>
<gene>
    <name evidence="1" type="ORF">ACFSR5_08790</name>
</gene>
<dbReference type="EMBL" id="JBHULR010000003">
    <property type="protein sequence ID" value="MFD2547739.1"/>
    <property type="molecule type" value="Genomic_DNA"/>
</dbReference>
<keyword evidence="2" id="KW-1185">Reference proteome</keyword>
<organism evidence="1 2">
    <name type="scientific">Sphingobacterium suaedae</name>
    <dbReference type="NCBI Taxonomy" id="1686402"/>
    <lineage>
        <taxon>Bacteria</taxon>
        <taxon>Pseudomonadati</taxon>
        <taxon>Bacteroidota</taxon>
        <taxon>Sphingobacteriia</taxon>
        <taxon>Sphingobacteriales</taxon>
        <taxon>Sphingobacteriaceae</taxon>
        <taxon>Sphingobacterium</taxon>
    </lineage>
</organism>
<protein>
    <submittedName>
        <fullName evidence="1">Uncharacterized protein</fullName>
    </submittedName>
</protein>
<name>A0ABW5KFH5_9SPHI</name>
<evidence type="ECO:0000313" key="2">
    <source>
        <dbReference type="Proteomes" id="UP001597545"/>
    </source>
</evidence>
<comment type="caution">
    <text evidence="1">The sequence shown here is derived from an EMBL/GenBank/DDBJ whole genome shotgun (WGS) entry which is preliminary data.</text>
</comment>